<evidence type="ECO:0000313" key="2">
    <source>
        <dbReference type="EMBL" id="GIX68703.1"/>
    </source>
</evidence>
<name>A0AAV4M9Y0_CAEEX</name>
<protein>
    <submittedName>
        <fullName evidence="2">Uncharacterized protein</fullName>
    </submittedName>
</protein>
<gene>
    <name evidence="2" type="ORF">CEXT_580111</name>
</gene>
<keyword evidence="3" id="KW-1185">Reference proteome</keyword>
<dbReference type="AlphaFoldDB" id="A0AAV4M9Y0"/>
<comment type="caution">
    <text evidence="2">The sequence shown here is derived from an EMBL/GenBank/DDBJ whole genome shotgun (WGS) entry which is preliminary data.</text>
</comment>
<keyword evidence="1" id="KW-0472">Membrane</keyword>
<evidence type="ECO:0000256" key="1">
    <source>
        <dbReference type="SAM" id="Phobius"/>
    </source>
</evidence>
<keyword evidence="1" id="KW-0812">Transmembrane</keyword>
<sequence length="66" mass="7341">MKTVPNVLYAFLALSGSLVTLLLPETRDLDLPDTLQEAADMERPLQKSQRHGVHASYKTIGLIILH</sequence>
<evidence type="ECO:0000313" key="3">
    <source>
        <dbReference type="Proteomes" id="UP001054945"/>
    </source>
</evidence>
<proteinExistence type="predicted"/>
<dbReference type="EMBL" id="BPLR01019515">
    <property type="protein sequence ID" value="GIX68703.1"/>
    <property type="molecule type" value="Genomic_DNA"/>
</dbReference>
<feature type="transmembrane region" description="Helical" evidence="1">
    <location>
        <begin position="6"/>
        <end position="23"/>
    </location>
</feature>
<keyword evidence="1" id="KW-1133">Transmembrane helix</keyword>
<organism evidence="2 3">
    <name type="scientific">Caerostris extrusa</name>
    <name type="common">Bark spider</name>
    <name type="synonym">Caerostris bankana</name>
    <dbReference type="NCBI Taxonomy" id="172846"/>
    <lineage>
        <taxon>Eukaryota</taxon>
        <taxon>Metazoa</taxon>
        <taxon>Ecdysozoa</taxon>
        <taxon>Arthropoda</taxon>
        <taxon>Chelicerata</taxon>
        <taxon>Arachnida</taxon>
        <taxon>Araneae</taxon>
        <taxon>Araneomorphae</taxon>
        <taxon>Entelegynae</taxon>
        <taxon>Araneoidea</taxon>
        <taxon>Araneidae</taxon>
        <taxon>Caerostris</taxon>
    </lineage>
</organism>
<reference evidence="2 3" key="1">
    <citation type="submission" date="2021-06" db="EMBL/GenBank/DDBJ databases">
        <title>Caerostris extrusa draft genome.</title>
        <authorList>
            <person name="Kono N."/>
            <person name="Arakawa K."/>
        </authorList>
    </citation>
    <scope>NUCLEOTIDE SEQUENCE [LARGE SCALE GENOMIC DNA]</scope>
</reference>
<dbReference type="Proteomes" id="UP001054945">
    <property type="component" value="Unassembled WGS sequence"/>
</dbReference>
<accession>A0AAV4M9Y0</accession>